<dbReference type="PANTHER" id="PTHR23403:SF1">
    <property type="entry name" value="TREHALASE"/>
    <property type="match status" value="1"/>
</dbReference>
<keyword evidence="1" id="KW-0378">Hydrolase</keyword>
<evidence type="ECO:0000313" key="5">
    <source>
        <dbReference type="Proteomes" id="UP000198901"/>
    </source>
</evidence>
<dbReference type="EMBL" id="FNGS01000003">
    <property type="protein sequence ID" value="SDL80723.1"/>
    <property type="molecule type" value="Genomic_DNA"/>
</dbReference>
<feature type="chain" id="PRO_5011684314" evidence="3">
    <location>
        <begin position="21"/>
        <end position="528"/>
    </location>
</feature>
<dbReference type="PROSITE" id="PS51257">
    <property type="entry name" value="PROKAR_LIPOPROTEIN"/>
    <property type="match status" value="1"/>
</dbReference>
<dbReference type="NCBIfam" id="NF009773">
    <property type="entry name" value="PRK13270.1"/>
    <property type="match status" value="1"/>
</dbReference>
<dbReference type="InterPro" id="IPR012341">
    <property type="entry name" value="6hp_glycosidase-like_sf"/>
</dbReference>
<evidence type="ECO:0000256" key="1">
    <source>
        <dbReference type="ARBA" id="ARBA00022801"/>
    </source>
</evidence>
<dbReference type="PANTHER" id="PTHR23403">
    <property type="entry name" value="TREHALASE"/>
    <property type="match status" value="1"/>
</dbReference>
<evidence type="ECO:0000256" key="3">
    <source>
        <dbReference type="SAM" id="SignalP"/>
    </source>
</evidence>
<dbReference type="Proteomes" id="UP000198901">
    <property type="component" value="Unassembled WGS sequence"/>
</dbReference>
<proteinExistence type="predicted"/>
<dbReference type="GO" id="GO:0005993">
    <property type="term" value="P:trehalose catabolic process"/>
    <property type="evidence" value="ECO:0007669"/>
    <property type="project" value="TreeGrafter"/>
</dbReference>
<organism evidence="4 5">
    <name type="scientific">Siphonobacter aquaeclarae</name>
    <dbReference type="NCBI Taxonomy" id="563176"/>
    <lineage>
        <taxon>Bacteria</taxon>
        <taxon>Pseudomonadati</taxon>
        <taxon>Bacteroidota</taxon>
        <taxon>Cytophagia</taxon>
        <taxon>Cytophagales</taxon>
        <taxon>Cytophagaceae</taxon>
        <taxon>Siphonobacter</taxon>
    </lineage>
</organism>
<dbReference type="PRINTS" id="PR00744">
    <property type="entry name" value="GLHYDRLASE37"/>
</dbReference>
<evidence type="ECO:0000256" key="2">
    <source>
        <dbReference type="ARBA" id="ARBA00023295"/>
    </source>
</evidence>
<gene>
    <name evidence="4" type="ORF">SAMN04488090_1840</name>
</gene>
<name>A0A1G9N2W5_9BACT</name>
<evidence type="ECO:0000313" key="4">
    <source>
        <dbReference type="EMBL" id="SDL80723.1"/>
    </source>
</evidence>
<dbReference type="PROSITE" id="PS00928">
    <property type="entry name" value="TREHALASE_2"/>
    <property type="match status" value="1"/>
</dbReference>
<sequence>MRFPLILLAFPILFTACTPAELQTPPSPDEEFGALFHDVQTKALFPDSKTFADAEPLISSGHILKAYEEEKGKPGFDLRAFINQYFEIPKPLNSGFTSDTSLSAEAHINALWPVLTRKPSGRVRGSLLALPRSYVVPGGRFGEIYYWDSYFTMLGLQVAGKDSLIDGMVANFAHLLRYQGHIPNGNRSYYMSRSQPPFFSLMVELLAETKKDPAILVTYLPELQKEYYYWMSASNDEDIKQAADLKPGQALRRIVRMPGGVTLNRYYDDKATPRPEAYKEDIAVAQHSGRKAEDVYRNLRAGAESGWDFSSRWLKDGKTLATIHTTEILPVDLNSLLYHLEMTLSKVYGLMNDTKHSQSFKNLAEKRRKALLQYCWNEKDGFFYDYDFVEGKQTGIPSLAAVYPLFFNLATPEQAKGVARKLKAEFLQAGGLTTTLTPTGQQWDAPNGWAPLQWMSIQGLRQYGENELASEAKSRWIHENIRVYKATGRLVEKYNVYDISLLGGGGEYPLQDGFGWTNGVLLRLLSEK</sequence>
<keyword evidence="3" id="KW-0732">Signal</keyword>
<dbReference type="STRING" id="563176.SAMN04488090_1840"/>
<dbReference type="GO" id="GO:0004555">
    <property type="term" value="F:alpha,alpha-trehalase activity"/>
    <property type="evidence" value="ECO:0007669"/>
    <property type="project" value="InterPro"/>
</dbReference>
<protein>
    <submittedName>
        <fullName evidence="4">Alpha,alpha-trehalase</fullName>
    </submittedName>
</protein>
<dbReference type="OrthoDB" id="106887at2"/>
<dbReference type="InterPro" id="IPR018232">
    <property type="entry name" value="Glyco_hydro_37_CS"/>
</dbReference>
<dbReference type="NCBIfam" id="NF009774">
    <property type="entry name" value="PRK13271.1"/>
    <property type="match status" value="1"/>
</dbReference>
<dbReference type="Pfam" id="PF01204">
    <property type="entry name" value="Trehalase"/>
    <property type="match status" value="1"/>
</dbReference>
<dbReference type="InterPro" id="IPR008928">
    <property type="entry name" value="6-hairpin_glycosidase_sf"/>
</dbReference>
<dbReference type="PROSITE" id="PS00927">
    <property type="entry name" value="TREHALASE_1"/>
    <property type="match status" value="1"/>
</dbReference>
<accession>A0A1G9N2W5</accession>
<reference evidence="4 5" key="1">
    <citation type="submission" date="2016-10" db="EMBL/GenBank/DDBJ databases">
        <authorList>
            <person name="de Groot N.N."/>
        </authorList>
    </citation>
    <scope>NUCLEOTIDE SEQUENCE [LARGE SCALE GENOMIC DNA]</scope>
    <source>
        <strain evidence="4 5">DSM 21668</strain>
    </source>
</reference>
<keyword evidence="2" id="KW-0326">Glycosidase</keyword>
<dbReference type="SUPFAM" id="SSF48208">
    <property type="entry name" value="Six-hairpin glycosidases"/>
    <property type="match status" value="1"/>
</dbReference>
<feature type="signal peptide" evidence="3">
    <location>
        <begin position="1"/>
        <end position="20"/>
    </location>
</feature>
<dbReference type="InterPro" id="IPR001661">
    <property type="entry name" value="Glyco_hydro_37"/>
</dbReference>
<dbReference type="AlphaFoldDB" id="A0A1G9N2W5"/>
<dbReference type="RefSeq" id="WP_093200729.1">
    <property type="nucleotide sequence ID" value="NZ_FNGS01000003.1"/>
</dbReference>
<keyword evidence="5" id="KW-1185">Reference proteome</keyword>
<dbReference type="Gene3D" id="1.50.10.10">
    <property type="match status" value="1"/>
</dbReference>